<dbReference type="GeneID" id="2908148"/>
<evidence type="ECO:0000256" key="5">
    <source>
        <dbReference type="ARBA" id="ARBA00023065"/>
    </source>
</evidence>
<dbReference type="InterPro" id="IPR057207">
    <property type="entry name" value="FBXL15_LRR"/>
</dbReference>
<dbReference type="SMART" id="SM00256">
    <property type="entry name" value="FBOX"/>
    <property type="match status" value="1"/>
</dbReference>
<dbReference type="CDD" id="cd09917">
    <property type="entry name" value="F-box_SF"/>
    <property type="match status" value="1"/>
</dbReference>
<keyword evidence="8" id="KW-0407">Ion channel</keyword>
<dbReference type="SMART" id="SM00367">
    <property type="entry name" value="LRR_CC"/>
    <property type="match status" value="8"/>
</dbReference>
<dbReference type="InterPro" id="IPR018490">
    <property type="entry name" value="cNMP-bd_dom_sf"/>
</dbReference>
<keyword evidence="4" id="KW-1133">Transmembrane helix</keyword>
<dbReference type="InterPro" id="IPR014710">
    <property type="entry name" value="RmlC-like_jellyroll"/>
</dbReference>
<feature type="compositionally biased region" description="Low complexity" evidence="9">
    <location>
        <begin position="54"/>
        <end position="72"/>
    </location>
</feature>
<feature type="domain" description="Cyclic nucleotide-binding" evidence="10">
    <location>
        <begin position="104"/>
        <end position="221"/>
    </location>
</feature>
<reference evidence="11 13" key="1">
    <citation type="journal article" date="2016" name="PLoS ONE">
        <title>Sequence Assembly of Yarrowia lipolytica Strain W29/CLIB89 Shows Transposable Element Diversity.</title>
        <authorList>
            <person name="Magnan C."/>
            <person name="Yu J."/>
            <person name="Chang I."/>
            <person name="Jahn E."/>
            <person name="Kanomata Y."/>
            <person name="Wu J."/>
            <person name="Zeller M."/>
            <person name="Oakes M."/>
            <person name="Baldi P."/>
            <person name="Sandmeyer S."/>
        </authorList>
    </citation>
    <scope>NUCLEOTIDE SEQUENCE [LARGE SCALE GENOMIC DNA]</scope>
    <source>
        <strain evidence="11">CLIB89</strain>
        <strain evidence="13">CLIB89(W29)</strain>
    </source>
</reference>
<dbReference type="SUPFAM" id="SSF81383">
    <property type="entry name" value="F-box domain"/>
    <property type="match status" value="1"/>
</dbReference>
<dbReference type="InterPro" id="IPR036047">
    <property type="entry name" value="F-box-like_dom_sf"/>
</dbReference>
<feature type="compositionally biased region" description="Basic residues" evidence="9">
    <location>
        <begin position="1"/>
        <end position="10"/>
    </location>
</feature>
<dbReference type="InterPro" id="IPR006553">
    <property type="entry name" value="Leu-rich_rpt_Cys-con_subtyp"/>
</dbReference>
<keyword evidence="3" id="KW-0812">Transmembrane</keyword>
<evidence type="ECO:0000256" key="9">
    <source>
        <dbReference type="SAM" id="MobiDB-lite"/>
    </source>
</evidence>
<dbReference type="VEuPathDB" id="FungiDB:YALI0_F01837g"/>
<evidence type="ECO:0000256" key="3">
    <source>
        <dbReference type="ARBA" id="ARBA00022692"/>
    </source>
</evidence>
<dbReference type="EMBL" id="KZ857324">
    <property type="protein sequence ID" value="RDW29165.1"/>
    <property type="molecule type" value="Genomic_DNA"/>
</dbReference>
<feature type="region of interest" description="Disordered" evidence="9">
    <location>
        <begin position="518"/>
        <end position="577"/>
    </location>
</feature>
<sequence length="964" mass="106000">MAYRRKKFFGKRTEAGHVARTPSQLQEVYSDDDDGEGEDVEMWDQPEVKDTHNADSGSPASPAAAMPPRMSDSLYQETKAEAEASAGPQGAPGDLYSLIRTFPLFKMAPNAFVIAVSAKLRIQQVSPQEYIVTQGDEAKAMYWILKGQVNVTSRDGESVYAELEAGSFFGEIGILFDRPRTATVLASTKCVLAVLKGDSLNDILPKFPAMERAIRDEAQERLAIIEKTKINQRKSLLTGMVSPTTSIRNLLHEMPLFRHIPETIVHKLALAVEPRTYEPFQYIIKQDTIGQEIYFLTSGIVEVIDEREIGTAAHIIARLTKGSYFGEMAFLSSNPVRTASIRSISMVECLVLTTDTLESLCSQYPDIQQHIEQTASARIEQYHRDPKTHDIINNTTTDTQSAGAGPALPVDMTRRRSVADFGGKKNYSLFTVSRGGATFFSEPKDYHISLPGAENTTVSPMTSNHSHTRRYSTGTVFEPVISRDGRVVFSNSWESNSGVSEEAPLSLGNYQMAQPRKCLSAGSSGATSPSKRPAFDNRDDEPLGKDKREMSPRDSSPSSPGAAPLARSSSTGASVKTISPQRYSSFLLHPRLKKQKTFQRRKSSLFNVGPFSDAIQVKIFAYLDLPDLMVLQRVCQHWRQLLLTCPLPELDLKPYNRSIDDTSIVSIVNFVGARPKLVDISSCFHLTDDGFSYLVNGIGLAKIRVFKMTSVWEVSGMAIMDLTVPSIGADLEEVDLSNCRKVGDSTLARLVGWVQEEGGENSGDRETSPSSSVVGCPKLKRITISYCKHITDRSMHHMAVYAADRLEMLNLTRCTTITDHGFGYWNIRPFTRLRELVLADCTFLSDKAIISIVGAAKNLEFLDLSFCCALSDVSVEVLSLGCPSLKSLNLSFCGSAVSDANLRAVAMHLLDLEHLSVRGCVRVTAVGVDTILAGCLKLKTLDITQCKNAGGWNQGDSKVVVKTT</sequence>
<feature type="compositionally biased region" description="Acidic residues" evidence="9">
    <location>
        <begin position="29"/>
        <end position="44"/>
    </location>
</feature>
<dbReference type="eggNOG" id="KOG1947">
    <property type="taxonomic scope" value="Eukaryota"/>
</dbReference>
<dbReference type="PROSITE" id="PS00889">
    <property type="entry name" value="CNMP_BINDING_2"/>
    <property type="match status" value="1"/>
</dbReference>
<dbReference type="PANTHER" id="PTHR45638:SF24">
    <property type="entry name" value="CYCLIC NUCLEOTIDE-BINDING DOMAIN PROTEIN (AFU_ORTHOLOGUE AFUA_2G03170)"/>
    <property type="match status" value="1"/>
</dbReference>
<evidence type="ECO:0000259" key="10">
    <source>
        <dbReference type="PROSITE" id="PS50042"/>
    </source>
</evidence>
<evidence type="ECO:0000256" key="2">
    <source>
        <dbReference type="ARBA" id="ARBA00022448"/>
    </source>
</evidence>
<dbReference type="SUPFAM" id="SSF52047">
    <property type="entry name" value="RNI-like"/>
    <property type="match status" value="1"/>
</dbReference>
<evidence type="ECO:0000313" key="12">
    <source>
        <dbReference type="EMBL" id="RDW29165.1"/>
    </source>
</evidence>
<dbReference type="VEuPathDB" id="FungiDB:YALI1_F02903g"/>
<dbReference type="InterPro" id="IPR001810">
    <property type="entry name" value="F-box_dom"/>
</dbReference>
<evidence type="ECO:0000256" key="4">
    <source>
        <dbReference type="ARBA" id="ARBA00022989"/>
    </source>
</evidence>
<evidence type="ECO:0000313" key="13">
    <source>
        <dbReference type="Proteomes" id="UP000182444"/>
    </source>
</evidence>
<dbReference type="Gene3D" id="2.60.120.10">
    <property type="entry name" value="Jelly Rolls"/>
    <property type="match status" value="2"/>
</dbReference>
<evidence type="ECO:0000256" key="6">
    <source>
        <dbReference type="ARBA" id="ARBA00023136"/>
    </source>
</evidence>
<evidence type="ECO:0000313" key="11">
    <source>
        <dbReference type="EMBL" id="AOW06508.1"/>
    </source>
</evidence>
<evidence type="ECO:0000256" key="8">
    <source>
        <dbReference type="ARBA" id="ARBA00023303"/>
    </source>
</evidence>
<name>A0A1D8NLL2_YARLL</name>
<feature type="compositionally biased region" description="Polar residues" evidence="9">
    <location>
        <begin position="521"/>
        <end position="530"/>
    </location>
</feature>
<dbReference type="OMA" id="RMKSVWD"/>
<dbReference type="GO" id="GO:0005221">
    <property type="term" value="F:intracellularly cyclic nucleotide-activated monoatomic cation channel activity"/>
    <property type="evidence" value="ECO:0007669"/>
    <property type="project" value="InterPro"/>
</dbReference>
<dbReference type="Proteomes" id="UP000182444">
    <property type="component" value="Chromosome 1F"/>
</dbReference>
<feature type="compositionally biased region" description="Low complexity" evidence="9">
    <location>
        <begin position="553"/>
        <end position="570"/>
    </location>
</feature>
<dbReference type="eggNOG" id="KOG0498">
    <property type="taxonomic scope" value="Eukaryota"/>
</dbReference>
<keyword evidence="5" id="KW-0406">Ion transport</keyword>
<dbReference type="Pfam" id="PF25372">
    <property type="entry name" value="DUF7885"/>
    <property type="match status" value="1"/>
</dbReference>
<dbReference type="KEGG" id="yli:2908148"/>
<dbReference type="GO" id="GO:0044877">
    <property type="term" value="F:protein-containing complex binding"/>
    <property type="evidence" value="ECO:0007669"/>
    <property type="project" value="TreeGrafter"/>
</dbReference>
<dbReference type="InterPro" id="IPR018488">
    <property type="entry name" value="cNMP-bd_CS"/>
</dbReference>
<evidence type="ECO:0000256" key="1">
    <source>
        <dbReference type="ARBA" id="ARBA00004141"/>
    </source>
</evidence>
<dbReference type="Gene3D" id="3.80.10.10">
    <property type="entry name" value="Ribonuclease Inhibitor"/>
    <property type="match status" value="2"/>
</dbReference>
<dbReference type="InterPro" id="IPR050866">
    <property type="entry name" value="CNG_cation_channel"/>
</dbReference>
<dbReference type="Pfam" id="PF12937">
    <property type="entry name" value="F-box-like"/>
    <property type="match status" value="1"/>
</dbReference>
<accession>A0A1D8NLL2</accession>
<reference evidence="12 14" key="2">
    <citation type="submission" date="2018-07" db="EMBL/GenBank/DDBJ databases">
        <title>Draft Genome Assemblies for Five Robust Yarrowia lipolytica Strains Exhibiting High Lipid Production and Pentose Sugar Utilization and Sugar Alcohol Secretion from Undetoxified Lignocellulosic Biomass Hydrolysates.</title>
        <authorList>
            <consortium name="DOE Joint Genome Institute"/>
            <person name="Walker C."/>
            <person name="Ryu S."/>
            <person name="Na H."/>
            <person name="Zane M."/>
            <person name="LaButti K."/>
            <person name="Lipzen A."/>
            <person name="Haridas S."/>
            <person name="Barry K."/>
            <person name="Grigoriev I.V."/>
            <person name="Quarterman J."/>
            <person name="Slininger P."/>
            <person name="Dien B."/>
            <person name="Trinh C.T."/>
        </authorList>
    </citation>
    <scope>NUCLEOTIDE SEQUENCE [LARGE SCALE GENOMIC DNA]</scope>
    <source>
        <strain evidence="12 14">YB392</strain>
    </source>
</reference>
<evidence type="ECO:0000313" key="14">
    <source>
        <dbReference type="Proteomes" id="UP000256601"/>
    </source>
</evidence>
<keyword evidence="6" id="KW-0472">Membrane</keyword>
<dbReference type="InterPro" id="IPR032675">
    <property type="entry name" value="LRR_dom_sf"/>
</dbReference>
<dbReference type="CDD" id="cd00038">
    <property type="entry name" value="CAP_ED"/>
    <property type="match status" value="2"/>
</dbReference>
<feature type="domain" description="Cyclic nucleotide-binding" evidence="10">
    <location>
        <begin position="256"/>
        <end position="378"/>
    </location>
</feature>
<dbReference type="EMBL" id="CP017558">
    <property type="protein sequence ID" value="AOW06508.1"/>
    <property type="molecule type" value="Genomic_DNA"/>
</dbReference>
<dbReference type="InterPro" id="IPR000595">
    <property type="entry name" value="cNMP-bd_dom"/>
</dbReference>
<dbReference type="PROSITE" id="PS50042">
    <property type="entry name" value="CNMP_BINDING_3"/>
    <property type="match status" value="2"/>
</dbReference>
<organism evidence="11 13">
    <name type="scientific">Yarrowia lipolytica</name>
    <name type="common">Candida lipolytica</name>
    <dbReference type="NCBI Taxonomy" id="4952"/>
    <lineage>
        <taxon>Eukaryota</taxon>
        <taxon>Fungi</taxon>
        <taxon>Dikarya</taxon>
        <taxon>Ascomycota</taxon>
        <taxon>Saccharomycotina</taxon>
        <taxon>Dipodascomycetes</taxon>
        <taxon>Dipodascales</taxon>
        <taxon>Dipodascales incertae sedis</taxon>
        <taxon>Yarrowia</taxon>
    </lineage>
</organism>
<keyword evidence="2" id="KW-0813">Transport</keyword>
<dbReference type="SMART" id="SM00100">
    <property type="entry name" value="cNMP"/>
    <property type="match status" value="2"/>
</dbReference>
<proteinExistence type="predicted"/>
<evidence type="ECO:0000256" key="7">
    <source>
        <dbReference type="ARBA" id="ARBA00023286"/>
    </source>
</evidence>
<dbReference type="SUPFAM" id="SSF51206">
    <property type="entry name" value="cAMP-binding domain-like"/>
    <property type="match status" value="2"/>
</dbReference>
<keyword evidence="7" id="KW-1071">Ligand-gated ion channel</keyword>
<dbReference type="AlphaFoldDB" id="A0A1D8NLL2"/>
<dbReference type="Proteomes" id="UP000256601">
    <property type="component" value="Unassembled WGS sequence"/>
</dbReference>
<dbReference type="GO" id="GO:0016020">
    <property type="term" value="C:membrane"/>
    <property type="evidence" value="ECO:0007669"/>
    <property type="project" value="UniProtKB-SubCell"/>
</dbReference>
<gene>
    <name evidence="12" type="ORF">B0I71DRAFT_126115</name>
    <name evidence="11" type="ORF">YALI1_F02903g</name>
</gene>
<comment type="subcellular location">
    <subcellularLocation>
        <location evidence="1">Membrane</location>
        <topology evidence="1">Multi-pass membrane protein</topology>
    </subcellularLocation>
</comment>
<dbReference type="FunFam" id="2.60.120.10:FF:000057">
    <property type="entry name" value="Cyclic nucleotide-binding domain protein"/>
    <property type="match status" value="1"/>
</dbReference>
<protein>
    <recommendedName>
        <fullName evidence="10">Cyclic nucleotide-binding domain-containing protein</fullName>
    </recommendedName>
</protein>
<feature type="compositionally biased region" description="Basic and acidic residues" evidence="9">
    <location>
        <begin position="533"/>
        <end position="552"/>
    </location>
</feature>
<dbReference type="PANTHER" id="PTHR45638">
    <property type="entry name" value="CYCLIC NUCLEOTIDE-GATED CATION CHANNEL SUBUNIT A"/>
    <property type="match status" value="1"/>
</dbReference>
<feature type="region of interest" description="Disordered" evidence="9">
    <location>
        <begin position="1"/>
        <end position="72"/>
    </location>
</feature>
<dbReference type="Pfam" id="PF00027">
    <property type="entry name" value="cNMP_binding"/>
    <property type="match status" value="2"/>
</dbReference>